<organism evidence="1 2">
    <name type="scientific">Nocardia tenerifensis</name>
    <dbReference type="NCBI Taxonomy" id="228006"/>
    <lineage>
        <taxon>Bacteria</taxon>
        <taxon>Bacillati</taxon>
        <taxon>Actinomycetota</taxon>
        <taxon>Actinomycetes</taxon>
        <taxon>Mycobacteriales</taxon>
        <taxon>Nocardiaceae</taxon>
        <taxon>Nocardia</taxon>
    </lineage>
</organism>
<dbReference type="GO" id="GO:0004623">
    <property type="term" value="F:phospholipase A2 activity"/>
    <property type="evidence" value="ECO:0007669"/>
    <property type="project" value="InterPro"/>
</dbReference>
<dbReference type="AlphaFoldDB" id="A0A318KC88"/>
<evidence type="ECO:0000313" key="1">
    <source>
        <dbReference type="EMBL" id="PXX71736.1"/>
    </source>
</evidence>
<dbReference type="Proteomes" id="UP000247569">
    <property type="component" value="Unassembled WGS sequence"/>
</dbReference>
<dbReference type="SUPFAM" id="SSF48619">
    <property type="entry name" value="Phospholipase A2, PLA2"/>
    <property type="match status" value="1"/>
</dbReference>
<name>A0A318KC88_9NOCA</name>
<evidence type="ECO:0000313" key="2">
    <source>
        <dbReference type="Proteomes" id="UP000247569"/>
    </source>
</evidence>
<gene>
    <name evidence="1" type="ORF">DFR70_1011170</name>
</gene>
<proteinExistence type="predicted"/>
<dbReference type="GO" id="GO:0050482">
    <property type="term" value="P:arachidonate secretion"/>
    <property type="evidence" value="ECO:0007669"/>
    <property type="project" value="InterPro"/>
</dbReference>
<dbReference type="InterPro" id="IPR036444">
    <property type="entry name" value="PLipase_A2_dom_sf"/>
</dbReference>
<dbReference type="GO" id="GO:0006644">
    <property type="term" value="P:phospholipid metabolic process"/>
    <property type="evidence" value="ECO:0007669"/>
    <property type="project" value="InterPro"/>
</dbReference>
<accession>A0A318KC88</accession>
<comment type="caution">
    <text evidence="1">The sequence shown here is derived from an EMBL/GenBank/DDBJ whole genome shotgun (WGS) entry which is preliminary data.</text>
</comment>
<protein>
    <submittedName>
        <fullName evidence="1">Phospholipase A2-like protein</fullName>
    </submittedName>
</protein>
<reference evidence="1 2" key="1">
    <citation type="submission" date="2018-05" db="EMBL/GenBank/DDBJ databases">
        <title>Genomic Encyclopedia of Type Strains, Phase IV (KMG-IV): sequencing the most valuable type-strain genomes for metagenomic binning, comparative biology and taxonomic classification.</title>
        <authorList>
            <person name="Goeker M."/>
        </authorList>
    </citation>
    <scope>NUCLEOTIDE SEQUENCE [LARGE SCALE GENOMIC DNA]</scope>
    <source>
        <strain evidence="1 2">DSM 44704</strain>
    </source>
</reference>
<dbReference type="Gene3D" id="1.20.90.10">
    <property type="entry name" value="Phospholipase A2 domain"/>
    <property type="match status" value="1"/>
</dbReference>
<sequence length="117" mass="11911">MVAFAPVLAGPVQAEPPNGCSGPSSNTYGSADFEPACNAHDICYESSADRLVCDERLLADLRQACDKAYAAGLPSLGAPGGGAFSPNRSSCYAMADNYYAAVRAGGKSHYAGTGNPS</sequence>
<dbReference type="EMBL" id="QJKF01000001">
    <property type="protein sequence ID" value="PXX71736.1"/>
    <property type="molecule type" value="Genomic_DNA"/>
</dbReference>
<keyword evidence="2" id="KW-1185">Reference proteome</keyword>